<evidence type="ECO:0008006" key="4">
    <source>
        <dbReference type="Google" id="ProtNLM"/>
    </source>
</evidence>
<dbReference type="EMBL" id="QZKU01000060">
    <property type="protein sequence ID" value="RJP22239.1"/>
    <property type="molecule type" value="Genomic_DNA"/>
</dbReference>
<dbReference type="AlphaFoldDB" id="A0A3A4NTV6"/>
<evidence type="ECO:0000313" key="2">
    <source>
        <dbReference type="EMBL" id="RJP22239.1"/>
    </source>
</evidence>
<sequence length="162" mass="17752">MTFVGLKKYISPLLLSLLVMGAGFAEQTDLDILGKALEKALGEKTNYGAPRIISIQKAAARGEHVLFVAVHVNRHFTSAGLRNNVLTDAASILRIAKSWGWSDRIAKVFIVENLVPEGKEQAHPVFSCSVSASVLAKVDWGSLNQNEVLNRLDQAEFHEVKK</sequence>
<name>A0A3A4NTV6_ABYX5</name>
<feature type="chain" id="PRO_5017418449" description="TPM domain-containing protein" evidence="1">
    <location>
        <begin position="26"/>
        <end position="162"/>
    </location>
</feature>
<evidence type="ECO:0000256" key="1">
    <source>
        <dbReference type="SAM" id="SignalP"/>
    </source>
</evidence>
<evidence type="ECO:0000313" key="3">
    <source>
        <dbReference type="Proteomes" id="UP000265882"/>
    </source>
</evidence>
<keyword evidence="1" id="KW-0732">Signal</keyword>
<comment type="caution">
    <text evidence="2">The sequence shown here is derived from an EMBL/GenBank/DDBJ whole genome shotgun (WGS) entry which is preliminary data.</text>
</comment>
<gene>
    <name evidence="2" type="ORF">C4520_08560</name>
</gene>
<proteinExistence type="predicted"/>
<dbReference type="Proteomes" id="UP000265882">
    <property type="component" value="Unassembled WGS sequence"/>
</dbReference>
<feature type="signal peptide" evidence="1">
    <location>
        <begin position="1"/>
        <end position="25"/>
    </location>
</feature>
<protein>
    <recommendedName>
        <fullName evidence="4">TPM domain-containing protein</fullName>
    </recommendedName>
</protein>
<organism evidence="2 3">
    <name type="scientific">Abyssobacteria bacterium (strain SURF_5)</name>
    <dbReference type="NCBI Taxonomy" id="2093360"/>
    <lineage>
        <taxon>Bacteria</taxon>
        <taxon>Pseudomonadati</taxon>
        <taxon>Candidatus Hydrogenedentota</taxon>
        <taxon>Candidatus Abyssobacteria</taxon>
    </lineage>
</organism>
<reference evidence="2 3" key="1">
    <citation type="journal article" date="2017" name="ISME J.">
        <title>Energy and carbon metabolisms in a deep terrestrial subsurface fluid microbial community.</title>
        <authorList>
            <person name="Momper L."/>
            <person name="Jungbluth S.P."/>
            <person name="Lee M.D."/>
            <person name="Amend J.P."/>
        </authorList>
    </citation>
    <scope>NUCLEOTIDE SEQUENCE [LARGE SCALE GENOMIC DNA]</scope>
    <source>
        <strain evidence="2">SURF_5</strain>
    </source>
</reference>
<accession>A0A3A4NTV6</accession>